<organism evidence="1 2">
    <name type="scientific">Albidovulum marisflavi</name>
    <dbReference type="NCBI Taxonomy" id="2984159"/>
    <lineage>
        <taxon>Bacteria</taxon>
        <taxon>Pseudomonadati</taxon>
        <taxon>Pseudomonadota</taxon>
        <taxon>Alphaproteobacteria</taxon>
        <taxon>Rhodobacterales</taxon>
        <taxon>Paracoccaceae</taxon>
        <taxon>Albidovulum</taxon>
    </lineage>
</organism>
<reference evidence="1 2" key="1">
    <citation type="submission" date="2022-10" db="EMBL/GenBank/DDBJ databases">
        <title>Defluviimonas sp. nov., isolated from ocean surface water.</title>
        <authorList>
            <person name="He W."/>
            <person name="Wang L."/>
            <person name="Zhang D.-F."/>
        </authorList>
    </citation>
    <scope>NUCLEOTIDE SEQUENCE [LARGE SCALE GENOMIC DNA]</scope>
    <source>
        <strain evidence="1 2">WL0002</strain>
    </source>
</reference>
<dbReference type="EMBL" id="JAOWKY010000001">
    <property type="protein sequence ID" value="MCV2868440.1"/>
    <property type="molecule type" value="Genomic_DNA"/>
</dbReference>
<accession>A0ABT2ZBC0</accession>
<sequence>MISIEHSRYNNLIVIRATGTLTARDYELGVPELEHALELSEGPLRVMIKLEDFRGWEIEALWRDLKFDYKHWSSFRRIAVVGENALEKWGTILSKPFTKAEMRYFPVSEEANAEAWLLQNPASVAQGV</sequence>
<name>A0ABT2ZBC0_9RHOB</name>
<gene>
    <name evidence="1" type="ORF">OEW28_07340</name>
</gene>
<dbReference type="Proteomes" id="UP001652542">
    <property type="component" value="Unassembled WGS sequence"/>
</dbReference>
<dbReference type="Pfam" id="PF11964">
    <property type="entry name" value="SpoIIAA-like"/>
    <property type="match status" value="1"/>
</dbReference>
<dbReference type="RefSeq" id="WP_263734052.1">
    <property type="nucleotide sequence ID" value="NZ_JAOWKY010000001.1"/>
</dbReference>
<evidence type="ECO:0000313" key="1">
    <source>
        <dbReference type="EMBL" id="MCV2868440.1"/>
    </source>
</evidence>
<dbReference type="InterPro" id="IPR021866">
    <property type="entry name" value="SpoIIAA-like"/>
</dbReference>
<proteinExistence type="predicted"/>
<keyword evidence="2" id="KW-1185">Reference proteome</keyword>
<dbReference type="InterPro" id="IPR036513">
    <property type="entry name" value="STAS_dom_sf"/>
</dbReference>
<protein>
    <submittedName>
        <fullName evidence="1">STAS/SEC14 domain-containing protein</fullName>
    </submittedName>
</protein>
<evidence type="ECO:0000313" key="2">
    <source>
        <dbReference type="Proteomes" id="UP001652542"/>
    </source>
</evidence>
<comment type="caution">
    <text evidence="1">The sequence shown here is derived from an EMBL/GenBank/DDBJ whole genome shotgun (WGS) entry which is preliminary data.</text>
</comment>
<dbReference type="InterPro" id="IPR038396">
    <property type="entry name" value="SpoIIAA-like_sf"/>
</dbReference>
<dbReference type="SUPFAM" id="SSF52091">
    <property type="entry name" value="SpoIIaa-like"/>
    <property type="match status" value="1"/>
</dbReference>
<dbReference type="Gene3D" id="3.40.50.10600">
    <property type="entry name" value="SpoIIaa-like domains"/>
    <property type="match status" value="1"/>
</dbReference>